<dbReference type="Proteomes" id="UP000266861">
    <property type="component" value="Unassembled WGS sequence"/>
</dbReference>
<feature type="site" description="Contributes to redox potential value" evidence="3">
    <location>
        <position position="31"/>
    </location>
</feature>
<evidence type="ECO:0000256" key="2">
    <source>
        <dbReference type="PIRNR" id="PIRNR000077"/>
    </source>
</evidence>
<feature type="site" description="Deprotonates C-terminal active site Cys" evidence="3">
    <location>
        <position position="24"/>
    </location>
</feature>
<keyword evidence="1 4" id="KW-1015">Disulfide bond</keyword>
<dbReference type="AlphaFoldDB" id="A0A397JGR8"/>
<dbReference type="Gene3D" id="3.40.30.10">
    <property type="entry name" value="Glutaredoxin"/>
    <property type="match status" value="1"/>
</dbReference>
<dbReference type="SUPFAM" id="SSF52833">
    <property type="entry name" value="Thioredoxin-like"/>
    <property type="match status" value="1"/>
</dbReference>
<evidence type="ECO:0000259" key="5">
    <source>
        <dbReference type="PROSITE" id="PS51352"/>
    </source>
</evidence>
<dbReference type="PROSITE" id="PS51352">
    <property type="entry name" value="THIOREDOXIN_2"/>
    <property type="match status" value="1"/>
</dbReference>
<comment type="caution">
    <text evidence="6">The sequence shown here is derived from an EMBL/GenBank/DDBJ whole genome shotgun (WGS) entry which is preliminary data.</text>
</comment>
<dbReference type="CDD" id="cd02947">
    <property type="entry name" value="TRX_family"/>
    <property type="match status" value="1"/>
</dbReference>
<evidence type="ECO:0000313" key="6">
    <source>
        <dbReference type="EMBL" id="RHZ86382.1"/>
    </source>
</evidence>
<comment type="similarity">
    <text evidence="2">Belongs to the thioredoxin family.</text>
</comment>
<organism evidence="6 7">
    <name type="scientific">Diversispora epigaea</name>
    <dbReference type="NCBI Taxonomy" id="1348612"/>
    <lineage>
        <taxon>Eukaryota</taxon>
        <taxon>Fungi</taxon>
        <taxon>Fungi incertae sedis</taxon>
        <taxon>Mucoromycota</taxon>
        <taxon>Glomeromycotina</taxon>
        <taxon>Glomeromycetes</taxon>
        <taxon>Diversisporales</taxon>
        <taxon>Diversisporaceae</taxon>
        <taxon>Diversispora</taxon>
    </lineage>
</organism>
<feature type="active site" description="Nucleophile" evidence="3">
    <location>
        <position position="33"/>
    </location>
</feature>
<reference evidence="6 7" key="1">
    <citation type="submission" date="2018-08" db="EMBL/GenBank/DDBJ databases">
        <title>Genome and evolution of the arbuscular mycorrhizal fungus Diversispora epigaea (formerly Glomus versiforme) and its bacterial endosymbionts.</title>
        <authorList>
            <person name="Sun X."/>
            <person name="Fei Z."/>
            <person name="Harrison M."/>
        </authorList>
    </citation>
    <scope>NUCLEOTIDE SEQUENCE [LARGE SCALE GENOMIC DNA]</scope>
    <source>
        <strain evidence="6 7">IT104</strain>
    </source>
</reference>
<dbReference type="STRING" id="1348612.A0A397JGR8"/>
<sequence length="107" mass="12141">MVKQIENESEFDKCINEDTLTVVDFWASWCGPCKLMTPVVEEFAGIYKNVNFVKVNTDDQYDLSSKYSINSLPTFAFFKSGVRLTHFDVIGANKTLLEETIKKALSS</sequence>
<dbReference type="EMBL" id="PQFF01000048">
    <property type="protein sequence ID" value="RHZ86382.1"/>
    <property type="molecule type" value="Genomic_DNA"/>
</dbReference>
<name>A0A397JGR8_9GLOM</name>
<keyword evidence="7" id="KW-1185">Reference proteome</keyword>
<dbReference type="InterPro" id="IPR036249">
    <property type="entry name" value="Thioredoxin-like_sf"/>
</dbReference>
<feature type="site" description="Contributes to redox potential value" evidence="3">
    <location>
        <position position="32"/>
    </location>
</feature>
<proteinExistence type="inferred from homology"/>
<dbReference type="GO" id="GO:0015035">
    <property type="term" value="F:protein-disulfide reductase activity"/>
    <property type="evidence" value="ECO:0007669"/>
    <property type="project" value="InterPro"/>
</dbReference>
<evidence type="ECO:0000256" key="3">
    <source>
        <dbReference type="PIRSR" id="PIRSR000077-1"/>
    </source>
</evidence>
<dbReference type="PIRSF" id="PIRSF000077">
    <property type="entry name" value="Thioredoxin"/>
    <property type="match status" value="1"/>
</dbReference>
<dbReference type="InterPro" id="IPR013766">
    <property type="entry name" value="Thioredoxin_domain"/>
</dbReference>
<dbReference type="OrthoDB" id="2121326at2759"/>
<dbReference type="PANTHER" id="PTHR46115">
    <property type="entry name" value="THIOREDOXIN-LIKE PROTEIN 1"/>
    <property type="match status" value="1"/>
</dbReference>
<evidence type="ECO:0000256" key="1">
    <source>
        <dbReference type="ARBA" id="ARBA00023157"/>
    </source>
</evidence>
<accession>A0A397JGR8</accession>
<keyword evidence="4" id="KW-0676">Redox-active center</keyword>
<evidence type="ECO:0000313" key="7">
    <source>
        <dbReference type="Proteomes" id="UP000266861"/>
    </source>
</evidence>
<feature type="disulfide bond" description="Redox-active" evidence="4">
    <location>
        <begin position="30"/>
        <end position="33"/>
    </location>
</feature>
<evidence type="ECO:0000256" key="4">
    <source>
        <dbReference type="PIRSR" id="PIRSR000077-4"/>
    </source>
</evidence>
<dbReference type="InterPro" id="IPR005746">
    <property type="entry name" value="Thioredoxin"/>
</dbReference>
<gene>
    <name evidence="6" type="ORF">Glove_51g12</name>
</gene>
<dbReference type="InterPro" id="IPR017937">
    <property type="entry name" value="Thioredoxin_CS"/>
</dbReference>
<dbReference type="PROSITE" id="PS00194">
    <property type="entry name" value="THIOREDOXIN_1"/>
    <property type="match status" value="1"/>
</dbReference>
<feature type="domain" description="Thioredoxin" evidence="5">
    <location>
        <begin position="1"/>
        <end position="107"/>
    </location>
</feature>
<protein>
    <recommendedName>
        <fullName evidence="2">Thioredoxin</fullName>
    </recommendedName>
</protein>
<dbReference type="PRINTS" id="PR00421">
    <property type="entry name" value="THIOREDOXIN"/>
</dbReference>
<dbReference type="Pfam" id="PF00085">
    <property type="entry name" value="Thioredoxin"/>
    <property type="match status" value="1"/>
</dbReference>
<feature type="active site" description="Nucleophile" evidence="3">
    <location>
        <position position="30"/>
    </location>
</feature>